<dbReference type="EMBL" id="CALNXK010000063">
    <property type="protein sequence ID" value="CAH3139688.1"/>
    <property type="molecule type" value="Genomic_DNA"/>
</dbReference>
<keyword evidence="2" id="KW-1185">Reference proteome</keyword>
<proteinExistence type="predicted"/>
<gene>
    <name evidence="1" type="ORF">PLOB_00040766</name>
</gene>
<comment type="caution">
    <text evidence="1">The sequence shown here is derived from an EMBL/GenBank/DDBJ whole genome shotgun (WGS) entry which is preliminary data.</text>
</comment>
<evidence type="ECO:0000313" key="2">
    <source>
        <dbReference type="Proteomes" id="UP001159405"/>
    </source>
</evidence>
<name>A0ABN8PA67_9CNID</name>
<protein>
    <submittedName>
        <fullName evidence="1">Uncharacterized protein</fullName>
    </submittedName>
</protein>
<reference evidence="1 2" key="1">
    <citation type="submission" date="2022-05" db="EMBL/GenBank/DDBJ databases">
        <authorList>
            <consortium name="Genoscope - CEA"/>
            <person name="William W."/>
        </authorList>
    </citation>
    <scope>NUCLEOTIDE SEQUENCE [LARGE SCALE GENOMIC DNA]</scope>
</reference>
<sequence>MGEVQVNNLGEVVPEDAREYMYVQELTESRIKPPELVLPFKKEALNGVFSSLKETIHHNYMGGLVALGDIALAYYDGSKDGTCTKEMEPKTCPLVTMNWGALYGLAQDYRVASRLTFIPFVVGPRSPNGLEQQQQAEATWKARYEEAPMALGPLLAINVAEVIEERTRMLMTVFVKIMKSF</sequence>
<evidence type="ECO:0000313" key="1">
    <source>
        <dbReference type="EMBL" id="CAH3139688.1"/>
    </source>
</evidence>
<dbReference type="Proteomes" id="UP001159405">
    <property type="component" value="Unassembled WGS sequence"/>
</dbReference>
<organism evidence="1 2">
    <name type="scientific">Porites lobata</name>
    <dbReference type="NCBI Taxonomy" id="104759"/>
    <lineage>
        <taxon>Eukaryota</taxon>
        <taxon>Metazoa</taxon>
        <taxon>Cnidaria</taxon>
        <taxon>Anthozoa</taxon>
        <taxon>Hexacorallia</taxon>
        <taxon>Scleractinia</taxon>
        <taxon>Fungiina</taxon>
        <taxon>Poritidae</taxon>
        <taxon>Porites</taxon>
    </lineage>
</organism>
<accession>A0ABN8PA67</accession>